<evidence type="ECO:0000313" key="2">
    <source>
        <dbReference type="Proteomes" id="UP000283734"/>
    </source>
</evidence>
<organism evidence="1 2">
    <name type="scientific">Alcanivorax profundi</name>
    <dbReference type="NCBI Taxonomy" id="2338368"/>
    <lineage>
        <taxon>Bacteria</taxon>
        <taxon>Pseudomonadati</taxon>
        <taxon>Pseudomonadota</taxon>
        <taxon>Gammaproteobacteria</taxon>
        <taxon>Oceanospirillales</taxon>
        <taxon>Alcanivoracaceae</taxon>
        <taxon>Alcanivorax</taxon>
    </lineage>
</organism>
<reference evidence="1 2" key="1">
    <citation type="submission" date="2018-09" db="EMBL/GenBank/DDBJ databases">
        <title>Alcanivorax profundi sp. nov., isolated from 1000 m-depth seawater of the Mariana Trench.</title>
        <authorList>
            <person name="Liu J."/>
        </authorList>
    </citation>
    <scope>NUCLEOTIDE SEQUENCE [LARGE SCALE GENOMIC DNA]</scope>
    <source>
        <strain evidence="1 2">MTEO17</strain>
    </source>
</reference>
<proteinExistence type="predicted"/>
<evidence type="ECO:0000313" key="1">
    <source>
        <dbReference type="EMBL" id="RJG19362.1"/>
    </source>
</evidence>
<dbReference type="InterPro" id="IPR010775">
    <property type="entry name" value="DUF1365"/>
</dbReference>
<comment type="caution">
    <text evidence="1">The sequence shown here is derived from an EMBL/GenBank/DDBJ whole genome shotgun (WGS) entry which is preliminary data.</text>
</comment>
<dbReference type="Proteomes" id="UP000283734">
    <property type="component" value="Unassembled WGS sequence"/>
</dbReference>
<protein>
    <submittedName>
        <fullName evidence="1">DUF1365 domain-containing protein</fullName>
    </submittedName>
</protein>
<name>A0A418Y1E6_9GAMM</name>
<dbReference type="PANTHER" id="PTHR33973:SF4">
    <property type="entry name" value="OS07G0153300 PROTEIN"/>
    <property type="match status" value="1"/>
</dbReference>
<dbReference type="RefSeq" id="WP_031225814.1">
    <property type="nucleotide sequence ID" value="NZ_CAXGPP010000057.1"/>
</dbReference>
<accession>A0A418Y1E6</accession>
<dbReference type="Pfam" id="PF07103">
    <property type="entry name" value="DUF1365"/>
    <property type="match status" value="1"/>
</dbReference>
<dbReference type="AlphaFoldDB" id="A0A418Y1E6"/>
<dbReference type="EMBL" id="QYYA01000001">
    <property type="protein sequence ID" value="RJG19362.1"/>
    <property type="molecule type" value="Genomic_DNA"/>
</dbReference>
<dbReference type="OrthoDB" id="9778801at2"/>
<sequence>MIRHAIASGKVWHRRHQPFVHAFAYPMWLVWCDIADIPSLLSRHWLWGRRWRPVVYRDSDFVDPSDRPLADKVKEKVKEQGLDWGSGRIIMLGQWRTFGSLFNPLVLYLHFAEGEEQPDSLLAEVQNTPWNERHFYAARLKHCEDGSLQADHSKDFHVSPFLPMELQYHWRLHVTLPSLRIILEDKDAGQTVFTAGLDLALANAAPGEMNRVIWRFGPRGIATVRGIYWQALRLWRKGAVFYSHPDKN</sequence>
<dbReference type="PANTHER" id="PTHR33973">
    <property type="entry name" value="OS07G0153300 PROTEIN"/>
    <property type="match status" value="1"/>
</dbReference>
<gene>
    <name evidence="1" type="ORF">D4A39_00380</name>
</gene>
<keyword evidence="2" id="KW-1185">Reference proteome</keyword>